<evidence type="ECO:0000256" key="2">
    <source>
        <dbReference type="ARBA" id="ARBA00022908"/>
    </source>
</evidence>
<keyword evidence="5" id="KW-1185">Reference proteome</keyword>
<evidence type="ECO:0000259" key="3">
    <source>
        <dbReference type="Pfam" id="PF13356"/>
    </source>
</evidence>
<organism evidence="4 5">
    <name type="scientific">Pseudooceanicola spongiae</name>
    <dbReference type="NCBI Taxonomy" id="2613965"/>
    <lineage>
        <taxon>Bacteria</taxon>
        <taxon>Pseudomonadati</taxon>
        <taxon>Pseudomonadota</taxon>
        <taxon>Alphaproteobacteria</taxon>
        <taxon>Rhodobacterales</taxon>
        <taxon>Paracoccaceae</taxon>
        <taxon>Pseudooceanicola</taxon>
    </lineage>
</organism>
<reference evidence="4 5" key="1">
    <citation type="submission" date="2019-10" db="EMBL/GenBank/DDBJ databases">
        <title>Pseudopuniceibacterium sp. HQ09 islated from Antarctica.</title>
        <authorList>
            <person name="Liao L."/>
            <person name="Su S."/>
            <person name="Chen B."/>
            <person name="Yu Y."/>
        </authorList>
    </citation>
    <scope>NUCLEOTIDE SEQUENCE [LARGE SCALE GENOMIC DNA]</scope>
    <source>
        <strain evidence="4 5">HQ09</strain>
    </source>
</reference>
<evidence type="ECO:0000256" key="1">
    <source>
        <dbReference type="ARBA" id="ARBA00008857"/>
    </source>
</evidence>
<dbReference type="InterPro" id="IPR038488">
    <property type="entry name" value="Integrase_DNA-bd_sf"/>
</dbReference>
<dbReference type="KEGG" id="pshq:F3W81_18680"/>
<evidence type="ECO:0000313" key="4">
    <source>
        <dbReference type="EMBL" id="QOL82666.1"/>
    </source>
</evidence>
<dbReference type="Pfam" id="PF13356">
    <property type="entry name" value="Arm-DNA-bind_3"/>
    <property type="match status" value="1"/>
</dbReference>
<feature type="domain" description="Integrase DNA-binding" evidence="3">
    <location>
        <begin position="28"/>
        <end position="93"/>
    </location>
</feature>
<dbReference type="PANTHER" id="PTHR30629">
    <property type="entry name" value="PROPHAGE INTEGRASE"/>
    <property type="match status" value="1"/>
</dbReference>
<proteinExistence type="inferred from homology"/>
<dbReference type="InterPro" id="IPR050808">
    <property type="entry name" value="Phage_Integrase"/>
</dbReference>
<dbReference type="Gene3D" id="3.30.160.390">
    <property type="entry name" value="Integrase, DNA-binding domain"/>
    <property type="match status" value="1"/>
</dbReference>
<dbReference type="InterPro" id="IPR025166">
    <property type="entry name" value="Integrase_DNA_bind_dom"/>
</dbReference>
<sequence>MPRIATELSIIALRNLSHPDHGGNVARAVTGIYLQITPNSARSWLLRYVANGSRRSMGLGPFPEVPLARAREEARDAREMIRAVGDPLGEERAAQEARRAQVTIADAADETVNASSSAAA</sequence>
<evidence type="ECO:0000313" key="5">
    <source>
        <dbReference type="Proteomes" id="UP000594118"/>
    </source>
</evidence>
<name>A0A7L9WT98_9RHOB</name>
<dbReference type="EMBL" id="CP045201">
    <property type="protein sequence ID" value="QOL82666.1"/>
    <property type="molecule type" value="Genomic_DNA"/>
</dbReference>
<accession>A0A7L9WT98</accession>
<dbReference type="GO" id="GO:0015074">
    <property type="term" value="P:DNA integration"/>
    <property type="evidence" value="ECO:0007669"/>
    <property type="project" value="UniProtKB-KW"/>
</dbReference>
<comment type="similarity">
    <text evidence="1">Belongs to the 'phage' integrase family.</text>
</comment>
<protein>
    <submittedName>
        <fullName evidence="4">DUF4102 domain-containing protein</fullName>
    </submittedName>
</protein>
<keyword evidence="2" id="KW-0229">DNA integration</keyword>
<dbReference type="Proteomes" id="UP000594118">
    <property type="component" value="Chromosome"/>
</dbReference>
<dbReference type="AlphaFoldDB" id="A0A7L9WT98"/>
<gene>
    <name evidence="4" type="ORF">F3W81_18680</name>
</gene>
<dbReference type="RefSeq" id="WP_193080937.1">
    <property type="nucleotide sequence ID" value="NZ_CP045201.1"/>
</dbReference>
<dbReference type="PANTHER" id="PTHR30629:SF2">
    <property type="entry name" value="PROPHAGE INTEGRASE INTS-RELATED"/>
    <property type="match status" value="1"/>
</dbReference>